<comment type="similarity">
    <text evidence="2 9">Belongs to the membrane fusion protein (MFP) (TC 8.A.1) family.</text>
</comment>
<sequence>MNQTASKTLSPAALDFAPGLLSIQESPPARLPRTVMYAVTGLFGVLLAWAVFGQLDIIASAEGKLIPQTYVKIVQPADAGIVREILVKEGQSVLADQVLIRMDMHVAQADQKVIETDLVLRGLQLRRIDAELAEKSLLRKADDPDDLFRQIEAQCREHRRVFEDSTGQAREALRKAQRDYEAGKEVLAKLREVTPIFKAQADAFADMGKEGFAAQVQVRDKQREHLEKARDLRAQEETVASLEAAVAQAARQLSQIASKYRSDLQNERVDAEGLHRKLQQELVKQERKSELLELRASQTGVVKDLATHTIGTVVSPGTVIVSLVPENEPLVAEVMVKNDDVGFVFPRQAVKLKLSAYPFQKYGMLDGEVIHVGPDASEAANLPAKDGNKDKASAQQALSYKALIWLDSQVLEAQGKQLKLVPGMQVVAEINQGRRTVMEYLLSPVRKALHESGRER</sequence>
<evidence type="ECO:0000256" key="3">
    <source>
        <dbReference type="ARBA" id="ARBA00022448"/>
    </source>
</evidence>
<keyword evidence="3 9" id="KW-0813">Transport</keyword>
<feature type="domain" description="AprE-like beta-barrel" evidence="11">
    <location>
        <begin position="330"/>
        <end position="432"/>
    </location>
</feature>
<evidence type="ECO:0000256" key="10">
    <source>
        <dbReference type="SAM" id="Coils"/>
    </source>
</evidence>
<proteinExistence type="inferred from homology"/>
<dbReference type="InterPro" id="IPR058982">
    <property type="entry name" value="Beta-barrel_AprE"/>
</dbReference>
<gene>
    <name evidence="12" type="ORF">SAMN05660652_01011</name>
</gene>
<evidence type="ECO:0000313" key="13">
    <source>
        <dbReference type="Proteomes" id="UP000198607"/>
    </source>
</evidence>
<comment type="subcellular location">
    <subcellularLocation>
        <location evidence="1 9">Cell inner membrane</location>
        <topology evidence="1 9">Single-pass membrane protein</topology>
    </subcellularLocation>
</comment>
<evidence type="ECO:0000256" key="2">
    <source>
        <dbReference type="ARBA" id="ARBA00009477"/>
    </source>
</evidence>
<organism evidence="12 13">
    <name type="scientific">Propionivibrio dicarboxylicus</name>
    <dbReference type="NCBI Taxonomy" id="83767"/>
    <lineage>
        <taxon>Bacteria</taxon>
        <taxon>Pseudomonadati</taxon>
        <taxon>Pseudomonadota</taxon>
        <taxon>Betaproteobacteria</taxon>
        <taxon>Rhodocyclales</taxon>
        <taxon>Rhodocyclaceae</taxon>
        <taxon>Propionivibrio</taxon>
    </lineage>
</organism>
<dbReference type="Gene3D" id="2.40.30.170">
    <property type="match status" value="1"/>
</dbReference>
<dbReference type="PANTHER" id="PTHR30386:SF27">
    <property type="entry name" value="MEMBRANE FUSION PROTEIN (MFP) FAMILY PROTEIN"/>
    <property type="match status" value="1"/>
</dbReference>
<dbReference type="GO" id="GO:0005886">
    <property type="term" value="C:plasma membrane"/>
    <property type="evidence" value="ECO:0007669"/>
    <property type="project" value="UniProtKB-SubCell"/>
</dbReference>
<name>A0A1G7YHM9_9RHOO</name>
<evidence type="ECO:0000256" key="7">
    <source>
        <dbReference type="ARBA" id="ARBA00022989"/>
    </source>
</evidence>
<keyword evidence="13" id="KW-1185">Reference proteome</keyword>
<dbReference type="EMBL" id="FNCY01000002">
    <property type="protein sequence ID" value="SDG96061.1"/>
    <property type="molecule type" value="Genomic_DNA"/>
</dbReference>
<evidence type="ECO:0000256" key="9">
    <source>
        <dbReference type="RuleBase" id="RU365093"/>
    </source>
</evidence>
<dbReference type="GO" id="GO:0015031">
    <property type="term" value="P:protein transport"/>
    <property type="evidence" value="ECO:0007669"/>
    <property type="project" value="InterPro"/>
</dbReference>
<keyword evidence="8 9" id="KW-0472">Membrane</keyword>
<dbReference type="NCBIfam" id="TIGR01843">
    <property type="entry name" value="type_I_hlyD"/>
    <property type="match status" value="1"/>
</dbReference>
<keyword evidence="7 9" id="KW-1133">Transmembrane helix</keyword>
<dbReference type="AlphaFoldDB" id="A0A1G7YHM9"/>
<feature type="coiled-coil region" evidence="10">
    <location>
        <begin position="232"/>
        <end position="295"/>
    </location>
</feature>
<dbReference type="InterPro" id="IPR050739">
    <property type="entry name" value="MFP"/>
</dbReference>
<keyword evidence="6 9" id="KW-0812">Transmembrane</keyword>
<keyword evidence="5 9" id="KW-0997">Cell inner membrane</keyword>
<dbReference type="Pfam" id="PF26002">
    <property type="entry name" value="Beta-barrel_AprE"/>
    <property type="match status" value="1"/>
</dbReference>
<evidence type="ECO:0000256" key="6">
    <source>
        <dbReference type="ARBA" id="ARBA00022692"/>
    </source>
</evidence>
<protein>
    <recommendedName>
        <fullName evidence="9">Membrane fusion protein (MFP) family protein</fullName>
    </recommendedName>
</protein>
<dbReference type="STRING" id="83767.SAMN05660652_01011"/>
<feature type="transmembrane region" description="Helical" evidence="9">
    <location>
        <begin position="34"/>
        <end position="52"/>
    </location>
</feature>
<dbReference type="PRINTS" id="PR01490">
    <property type="entry name" value="RTXTOXIND"/>
</dbReference>
<dbReference type="PANTHER" id="PTHR30386">
    <property type="entry name" value="MEMBRANE FUSION SUBUNIT OF EMRAB-TOLC MULTIDRUG EFFLUX PUMP"/>
    <property type="match status" value="1"/>
</dbReference>
<dbReference type="RefSeq" id="WP_091934627.1">
    <property type="nucleotide sequence ID" value="NZ_FNCY01000002.1"/>
</dbReference>
<evidence type="ECO:0000259" key="11">
    <source>
        <dbReference type="Pfam" id="PF26002"/>
    </source>
</evidence>
<dbReference type="OrthoDB" id="9775513at2"/>
<dbReference type="InterPro" id="IPR010129">
    <property type="entry name" value="T1SS_HlyD"/>
</dbReference>
<evidence type="ECO:0000256" key="5">
    <source>
        <dbReference type="ARBA" id="ARBA00022519"/>
    </source>
</evidence>
<evidence type="ECO:0000313" key="12">
    <source>
        <dbReference type="EMBL" id="SDG96061.1"/>
    </source>
</evidence>
<keyword evidence="10" id="KW-0175">Coiled coil</keyword>
<evidence type="ECO:0000256" key="8">
    <source>
        <dbReference type="ARBA" id="ARBA00023136"/>
    </source>
</evidence>
<evidence type="ECO:0000256" key="1">
    <source>
        <dbReference type="ARBA" id="ARBA00004377"/>
    </source>
</evidence>
<reference evidence="12 13" key="1">
    <citation type="submission" date="2016-10" db="EMBL/GenBank/DDBJ databases">
        <authorList>
            <person name="de Groot N.N."/>
        </authorList>
    </citation>
    <scope>NUCLEOTIDE SEQUENCE [LARGE SCALE GENOMIC DNA]</scope>
    <source>
        <strain evidence="12 13">DSM 5885</strain>
    </source>
</reference>
<evidence type="ECO:0000256" key="4">
    <source>
        <dbReference type="ARBA" id="ARBA00022475"/>
    </source>
</evidence>
<dbReference type="Proteomes" id="UP000198607">
    <property type="component" value="Unassembled WGS sequence"/>
</dbReference>
<keyword evidence="4 9" id="KW-1003">Cell membrane</keyword>
<accession>A0A1G7YHM9</accession>